<dbReference type="STRING" id="320497.A0U93_04125"/>
<protein>
    <submittedName>
        <fullName evidence="1">Uncharacterized protein</fullName>
    </submittedName>
</protein>
<dbReference type="AlphaFoldDB" id="A0A1U9KNH6"/>
<keyword evidence="2" id="KW-1185">Reference proteome</keyword>
<dbReference type="KEGG" id="nch:A0U93_04125"/>
<sequence>MNRNIAGDPPKGYGWARLLYWSVQRELWENRSVIAAPVGVAVVIIVALTVGAWRLHGATVGAGLKHTELSELFSAMEDVIGALVTLAALVIGIFYASGALYNERRDRTILFWKSLPVSNIVTVVAKAAVPLVVLPLIAAIATLAAQIVFIGLVELYLIAKGLSLGLLWQHDSEWAHLRRLAINIVVLSLWSAPIYAWLLLVSGWARRAPFLWAFGLPVGAMIFERLAFGSNHVGQIFMRHLLGGLGQISVKACAQGENCSESALKIPFDQTQLWAGVAVAVILISVAILQRRRAAWL</sequence>
<dbReference type="Proteomes" id="UP000188604">
    <property type="component" value="Chromosome"/>
</dbReference>
<organism evidence="1 2">
    <name type="scientific">Neoasaia chiangmaiensis</name>
    <dbReference type="NCBI Taxonomy" id="320497"/>
    <lineage>
        <taxon>Bacteria</taxon>
        <taxon>Pseudomonadati</taxon>
        <taxon>Pseudomonadota</taxon>
        <taxon>Alphaproteobacteria</taxon>
        <taxon>Acetobacterales</taxon>
        <taxon>Acetobacteraceae</taxon>
        <taxon>Neoasaia</taxon>
    </lineage>
</organism>
<reference evidence="1 2" key="1">
    <citation type="submission" date="2016-03" db="EMBL/GenBank/DDBJ databases">
        <title>Acetic acid bacteria sequencing.</title>
        <authorList>
            <person name="Brandt J."/>
            <person name="Jakob F."/>
            <person name="Vogel R.F."/>
        </authorList>
    </citation>
    <scope>NUCLEOTIDE SEQUENCE [LARGE SCALE GENOMIC DNA]</scope>
    <source>
        <strain evidence="1 2">NBRC 101099</strain>
    </source>
</reference>
<gene>
    <name evidence="1" type="ORF">A0U93_04125</name>
</gene>
<evidence type="ECO:0000313" key="2">
    <source>
        <dbReference type="Proteomes" id="UP000188604"/>
    </source>
</evidence>
<accession>A0A1U9KNH6</accession>
<dbReference type="EMBL" id="CP014691">
    <property type="protein sequence ID" value="AQS87260.1"/>
    <property type="molecule type" value="Genomic_DNA"/>
</dbReference>
<evidence type="ECO:0000313" key="1">
    <source>
        <dbReference type="EMBL" id="AQS87260.1"/>
    </source>
</evidence>
<proteinExistence type="predicted"/>
<dbReference type="OrthoDB" id="118685at2"/>
<dbReference type="RefSeq" id="WP_077806234.1">
    <property type="nucleotide sequence ID" value="NZ_BJXS01000008.1"/>
</dbReference>
<name>A0A1U9KNH6_9PROT</name>